<evidence type="ECO:0000313" key="2">
    <source>
        <dbReference type="EMBL" id="QHU19102.1"/>
    </source>
</evidence>
<dbReference type="EMBL" id="MN740944">
    <property type="protein sequence ID" value="QHU19102.1"/>
    <property type="molecule type" value="Genomic_DNA"/>
</dbReference>
<dbReference type="AlphaFoldDB" id="A0A6C0KM50"/>
<accession>A0A6C0KM50</accession>
<protein>
    <submittedName>
        <fullName evidence="2">Uncharacterized protein</fullName>
    </submittedName>
</protein>
<feature type="transmembrane region" description="Helical" evidence="1">
    <location>
        <begin position="212"/>
        <end position="233"/>
    </location>
</feature>
<name>A0A6C0KM50_9ZZZZ</name>
<keyword evidence="1" id="KW-0472">Membrane</keyword>
<sequence length="255" mass="29929">MSNCSDLKNNYDTLLKQKDLLQNQINAQDKINSLLETTAASISCGPDCQKIKQSDDLKQTYLDAETNIQIAPIKLEESKKNYYVFTRGENYYNNMLEEELKNKADILALKISESFNEELSSSLTMNQFYDTALINSSYTKELLDSYIKKNSELKLKLRDKRGDILTNDRKTYYETSALERLQLWYKFWWYLYYISVIVFLLAIFISPSKLSFLIKFIVLVLLVFYPYYVDYLVTGISDFFKKINNNLPKSVYNNL</sequence>
<keyword evidence="1" id="KW-0812">Transmembrane</keyword>
<reference evidence="2" key="1">
    <citation type="journal article" date="2020" name="Nature">
        <title>Giant virus diversity and host interactions through global metagenomics.</title>
        <authorList>
            <person name="Schulz F."/>
            <person name="Roux S."/>
            <person name="Paez-Espino D."/>
            <person name="Jungbluth S."/>
            <person name="Walsh D.A."/>
            <person name="Denef V.J."/>
            <person name="McMahon K.D."/>
            <person name="Konstantinidis K.T."/>
            <person name="Eloe-Fadrosh E.A."/>
            <person name="Kyrpides N.C."/>
            <person name="Woyke T."/>
        </authorList>
    </citation>
    <scope>NUCLEOTIDE SEQUENCE</scope>
    <source>
        <strain evidence="2">GVMAG-S-3300013014-104</strain>
    </source>
</reference>
<evidence type="ECO:0000256" key="1">
    <source>
        <dbReference type="SAM" id="Phobius"/>
    </source>
</evidence>
<feature type="transmembrane region" description="Helical" evidence="1">
    <location>
        <begin position="187"/>
        <end position="206"/>
    </location>
</feature>
<proteinExistence type="predicted"/>
<organism evidence="2">
    <name type="scientific">viral metagenome</name>
    <dbReference type="NCBI Taxonomy" id="1070528"/>
    <lineage>
        <taxon>unclassified sequences</taxon>
        <taxon>metagenomes</taxon>
        <taxon>organismal metagenomes</taxon>
    </lineage>
</organism>
<keyword evidence="1" id="KW-1133">Transmembrane helix</keyword>